<dbReference type="PROSITE" id="PS51318">
    <property type="entry name" value="TAT"/>
    <property type="match status" value="1"/>
</dbReference>
<evidence type="ECO:0000259" key="2">
    <source>
        <dbReference type="Pfam" id="PF16370"/>
    </source>
</evidence>
<organism evidence="4 5">
    <name type="scientific">Shivajiella indica</name>
    <dbReference type="NCBI Taxonomy" id="872115"/>
    <lineage>
        <taxon>Bacteria</taxon>
        <taxon>Pseudomonadati</taxon>
        <taxon>Bacteroidota</taxon>
        <taxon>Cytophagia</taxon>
        <taxon>Cytophagales</taxon>
        <taxon>Cyclobacteriaceae</taxon>
        <taxon>Shivajiella</taxon>
    </lineage>
</organism>
<dbReference type="InterPro" id="IPR032285">
    <property type="entry name" value="Metallophos_N"/>
</dbReference>
<feature type="domain" description="Calcineurin-like phosphoesterase N-terminal" evidence="3">
    <location>
        <begin position="44"/>
        <end position="113"/>
    </location>
</feature>
<reference evidence="5" key="1">
    <citation type="journal article" date="2019" name="Int. J. Syst. Evol. Microbiol.">
        <title>The Global Catalogue of Microorganisms (GCM) 10K type strain sequencing project: providing services to taxonomists for standard genome sequencing and annotation.</title>
        <authorList>
            <consortium name="The Broad Institute Genomics Platform"/>
            <consortium name="The Broad Institute Genome Sequencing Center for Infectious Disease"/>
            <person name="Wu L."/>
            <person name="Ma J."/>
        </authorList>
    </citation>
    <scope>NUCLEOTIDE SEQUENCE [LARGE SCALE GENOMIC DNA]</scope>
    <source>
        <strain evidence="5">KCTC 19812</strain>
    </source>
</reference>
<dbReference type="InterPro" id="IPR051918">
    <property type="entry name" value="STPP_CPPED1"/>
</dbReference>
<comment type="caution">
    <text evidence="4">The sequence shown here is derived from an EMBL/GenBank/DDBJ whole genome shotgun (WGS) entry which is preliminary data.</text>
</comment>
<dbReference type="Pfam" id="PF00149">
    <property type="entry name" value="Metallophos"/>
    <property type="match status" value="1"/>
</dbReference>
<dbReference type="InterPro" id="IPR032288">
    <property type="entry name" value="Metallophos_C"/>
</dbReference>
<sequence>MKSISRRRFIQNSALLTGGIYSLPYLAIAEKKEKHKFNFTQVKGRISANGTGIPQVSISDGEYIYQSDQEGKFEFSTDQPFVFFSYPAGYQLNVLKNGSVDFFKKLDYEKKLNLVEFFLVPNPYPEEEHHFISLADPQLQTDEEANSFIRESCTDLIKTKNLLNDPNLFGVGLGDLVFDQFDLFEQYNKGIQSTGIPFFQVLGNHDIDLLARSNEFSQYPFTNHYGPSYYSFNRGQRHYIVLSDVYLLGDKQYVGYLNETQLKWLEQDLESVDEGSELIVFLHIPSYSKVVENNPGRDKNKESLINRDALYEILKNYKAHLISGHVHWNENILKENIFEHNTAAISGAWWVADICYDGTPRGYGVYKSINELSWYYQSIGKEKSFQFRIYLPGQHPDFLEEYCINVWNWDPSWKIRWKEDGLYQGEARRETSYDPFAIQTFNQRSSDSKHSWINAQRTDHLFFFKPNSLNSKLEIEVIDRFGNIYTEKLE</sequence>
<dbReference type="Pfam" id="PF16370">
    <property type="entry name" value="MetallophosC"/>
    <property type="match status" value="1"/>
</dbReference>
<evidence type="ECO:0000313" key="4">
    <source>
        <dbReference type="EMBL" id="MFD2199971.1"/>
    </source>
</evidence>
<dbReference type="RefSeq" id="WP_380799488.1">
    <property type="nucleotide sequence ID" value="NZ_JBHUIV010000002.1"/>
</dbReference>
<gene>
    <name evidence="4" type="ORF">ACFSKV_00230</name>
</gene>
<dbReference type="Proteomes" id="UP001597414">
    <property type="component" value="Unassembled WGS sequence"/>
</dbReference>
<feature type="domain" description="Calcineurin-like phosphoesterase" evidence="1">
    <location>
        <begin position="164"/>
        <end position="328"/>
    </location>
</feature>
<feature type="domain" description="Calcineurin-like phosphoesterase C-terminal" evidence="2">
    <location>
        <begin position="339"/>
        <end position="485"/>
    </location>
</feature>
<evidence type="ECO:0000259" key="3">
    <source>
        <dbReference type="Pfam" id="PF16371"/>
    </source>
</evidence>
<dbReference type="InterPro" id="IPR004843">
    <property type="entry name" value="Calcineurin-like_PHP"/>
</dbReference>
<keyword evidence="5" id="KW-1185">Reference proteome</keyword>
<dbReference type="PANTHER" id="PTHR43143">
    <property type="entry name" value="METALLOPHOSPHOESTERASE, CALCINEURIN SUPERFAMILY"/>
    <property type="match status" value="1"/>
</dbReference>
<dbReference type="Pfam" id="PF16371">
    <property type="entry name" value="MetallophosN"/>
    <property type="match status" value="1"/>
</dbReference>
<evidence type="ECO:0000313" key="5">
    <source>
        <dbReference type="Proteomes" id="UP001597414"/>
    </source>
</evidence>
<protein>
    <submittedName>
        <fullName evidence="4">Calcineurin-like phosphoesterase C-terminal domain-containing protein</fullName>
    </submittedName>
</protein>
<name>A0ABW5B4B0_9BACT</name>
<dbReference type="EMBL" id="JBHUIV010000002">
    <property type="protein sequence ID" value="MFD2199971.1"/>
    <property type="molecule type" value="Genomic_DNA"/>
</dbReference>
<dbReference type="Gene3D" id="3.60.21.10">
    <property type="match status" value="1"/>
</dbReference>
<dbReference type="PANTHER" id="PTHR43143:SF1">
    <property type="entry name" value="SERINE_THREONINE-PROTEIN PHOSPHATASE CPPED1"/>
    <property type="match status" value="1"/>
</dbReference>
<accession>A0ABW5B4B0</accession>
<dbReference type="InterPro" id="IPR029052">
    <property type="entry name" value="Metallo-depent_PP-like"/>
</dbReference>
<evidence type="ECO:0000259" key="1">
    <source>
        <dbReference type="Pfam" id="PF00149"/>
    </source>
</evidence>
<proteinExistence type="predicted"/>
<dbReference type="InterPro" id="IPR006311">
    <property type="entry name" value="TAT_signal"/>
</dbReference>
<dbReference type="SUPFAM" id="SSF56300">
    <property type="entry name" value="Metallo-dependent phosphatases"/>
    <property type="match status" value="1"/>
</dbReference>